<dbReference type="Gramene" id="rna-AYBTSS11_LOCUS30250">
    <property type="protein sequence ID" value="CAJ1978075.1"/>
    <property type="gene ID" value="gene-AYBTSS11_LOCUS30250"/>
</dbReference>
<organism evidence="2 3">
    <name type="scientific">Sphenostylis stenocarpa</name>
    <dbReference type="NCBI Taxonomy" id="92480"/>
    <lineage>
        <taxon>Eukaryota</taxon>
        <taxon>Viridiplantae</taxon>
        <taxon>Streptophyta</taxon>
        <taxon>Embryophyta</taxon>
        <taxon>Tracheophyta</taxon>
        <taxon>Spermatophyta</taxon>
        <taxon>Magnoliopsida</taxon>
        <taxon>eudicotyledons</taxon>
        <taxon>Gunneridae</taxon>
        <taxon>Pentapetalae</taxon>
        <taxon>rosids</taxon>
        <taxon>fabids</taxon>
        <taxon>Fabales</taxon>
        <taxon>Fabaceae</taxon>
        <taxon>Papilionoideae</taxon>
        <taxon>50 kb inversion clade</taxon>
        <taxon>NPAAA clade</taxon>
        <taxon>indigoferoid/millettioid clade</taxon>
        <taxon>Phaseoleae</taxon>
        <taxon>Sphenostylis</taxon>
    </lineage>
</organism>
<sequence length="89" mass="10150">MAEWLKALIVSWVQIPFLSARKWNGRAKLRERKNLLVCVGGVPRRIEKHYLVSGEPVGRCFDRPIFFYKQALSGSPWAASVLEHVGRGD</sequence>
<name>A0AA86W3U0_9FABA</name>
<reference evidence="2" key="1">
    <citation type="submission" date="2023-10" db="EMBL/GenBank/DDBJ databases">
        <authorList>
            <person name="Domelevo Entfellner J.-B."/>
        </authorList>
    </citation>
    <scope>NUCLEOTIDE SEQUENCE</scope>
</reference>
<feature type="chain" id="PRO_5041721620" evidence="1">
    <location>
        <begin position="21"/>
        <end position="89"/>
    </location>
</feature>
<accession>A0AA86W3U0</accession>
<feature type="signal peptide" evidence="1">
    <location>
        <begin position="1"/>
        <end position="20"/>
    </location>
</feature>
<evidence type="ECO:0000256" key="1">
    <source>
        <dbReference type="SAM" id="SignalP"/>
    </source>
</evidence>
<proteinExistence type="predicted"/>
<dbReference type="Proteomes" id="UP001189624">
    <property type="component" value="Chromosome 11"/>
</dbReference>
<evidence type="ECO:0000313" key="2">
    <source>
        <dbReference type="EMBL" id="CAJ1978075.1"/>
    </source>
</evidence>
<evidence type="ECO:0000313" key="3">
    <source>
        <dbReference type="Proteomes" id="UP001189624"/>
    </source>
</evidence>
<keyword evidence="1" id="KW-0732">Signal</keyword>
<protein>
    <submittedName>
        <fullName evidence="2">Uncharacterized protein</fullName>
    </submittedName>
</protein>
<keyword evidence="3" id="KW-1185">Reference proteome</keyword>
<dbReference type="EMBL" id="OY731408">
    <property type="protein sequence ID" value="CAJ1978075.1"/>
    <property type="molecule type" value="Genomic_DNA"/>
</dbReference>
<dbReference type="AlphaFoldDB" id="A0AA86W3U0"/>
<gene>
    <name evidence="2" type="ORF">AYBTSS11_LOCUS30250</name>
</gene>